<evidence type="ECO:0000256" key="5">
    <source>
        <dbReference type="ARBA" id="ARBA00022989"/>
    </source>
</evidence>
<evidence type="ECO:0000256" key="2">
    <source>
        <dbReference type="ARBA" id="ARBA00009045"/>
    </source>
</evidence>
<evidence type="ECO:0000259" key="9">
    <source>
        <dbReference type="Pfam" id="PF01694"/>
    </source>
</evidence>
<feature type="transmembrane region" description="Helical" evidence="8">
    <location>
        <begin position="379"/>
        <end position="396"/>
    </location>
</feature>
<dbReference type="SMART" id="SM00028">
    <property type="entry name" value="TPR"/>
    <property type="match status" value="3"/>
</dbReference>
<evidence type="ECO:0000313" key="11">
    <source>
        <dbReference type="Proteomes" id="UP000240509"/>
    </source>
</evidence>
<dbReference type="Proteomes" id="UP000240509">
    <property type="component" value="Unassembled WGS sequence"/>
</dbReference>
<dbReference type="GO" id="GO:0004252">
    <property type="term" value="F:serine-type endopeptidase activity"/>
    <property type="evidence" value="ECO:0007669"/>
    <property type="project" value="InterPro"/>
</dbReference>
<dbReference type="PROSITE" id="PS50005">
    <property type="entry name" value="TPR"/>
    <property type="match status" value="2"/>
</dbReference>
<feature type="repeat" description="TPR" evidence="7">
    <location>
        <begin position="450"/>
        <end position="483"/>
    </location>
</feature>
<dbReference type="PANTHER" id="PTHR43731:SF14">
    <property type="entry name" value="PRESENILIN-ASSOCIATED RHOMBOID-LIKE PROTEIN, MITOCHONDRIAL"/>
    <property type="match status" value="1"/>
</dbReference>
<dbReference type="InterPro" id="IPR019734">
    <property type="entry name" value="TPR_rpt"/>
</dbReference>
<dbReference type="InterPro" id="IPR022764">
    <property type="entry name" value="Peptidase_S54_rhomboid_dom"/>
</dbReference>
<dbReference type="PANTHER" id="PTHR43731">
    <property type="entry name" value="RHOMBOID PROTEASE"/>
    <property type="match status" value="1"/>
</dbReference>
<feature type="transmembrane region" description="Helical" evidence="8">
    <location>
        <begin position="184"/>
        <end position="207"/>
    </location>
</feature>
<keyword evidence="3 8" id="KW-0812">Transmembrane</keyword>
<evidence type="ECO:0000256" key="8">
    <source>
        <dbReference type="SAM" id="Phobius"/>
    </source>
</evidence>
<dbReference type="EMBL" id="PZJJ01000001">
    <property type="protein sequence ID" value="PTL40500.1"/>
    <property type="molecule type" value="Genomic_DNA"/>
</dbReference>
<keyword evidence="4" id="KW-0378">Hydrolase</keyword>
<evidence type="ECO:0000256" key="3">
    <source>
        <dbReference type="ARBA" id="ARBA00022692"/>
    </source>
</evidence>
<dbReference type="AlphaFoldDB" id="A0A2T4UAT0"/>
<keyword evidence="6 8" id="KW-0472">Membrane</keyword>
<feature type="transmembrane region" description="Helical" evidence="8">
    <location>
        <begin position="235"/>
        <end position="262"/>
    </location>
</feature>
<dbReference type="Pfam" id="PF13181">
    <property type="entry name" value="TPR_8"/>
    <property type="match status" value="1"/>
</dbReference>
<evidence type="ECO:0000256" key="4">
    <source>
        <dbReference type="ARBA" id="ARBA00022801"/>
    </source>
</evidence>
<name>A0A2T4UAT0_9BACI</name>
<feature type="transmembrane region" description="Helical" evidence="8">
    <location>
        <begin position="298"/>
        <end position="314"/>
    </location>
</feature>
<reference evidence="10 11" key="1">
    <citation type="submission" date="2018-03" db="EMBL/GenBank/DDBJ databases">
        <title>Alkalicoccus saliphilus sp. nov., isolated from a mineral pool.</title>
        <authorList>
            <person name="Zhao B."/>
        </authorList>
    </citation>
    <scope>NUCLEOTIDE SEQUENCE [LARGE SCALE GENOMIC DNA]</scope>
    <source>
        <strain evidence="10 11">6AG</strain>
    </source>
</reference>
<evidence type="ECO:0000256" key="1">
    <source>
        <dbReference type="ARBA" id="ARBA00004141"/>
    </source>
</evidence>
<feature type="repeat" description="TPR" evidence="7">
    <location>
        <begin position="484"/>
        <end position="517"/>
    </location>
</feature>
<dbReference type="OrthoDB" id="9813074at2"/>
<keyword evidence="10" id="KW-0645">Protease</keyword>
<comment type="caution">
    <text evidence="10">The sequence shown here is derived from an EMBL/GenBank/DDBJ whole genome shotgun (WGS) entry which is preliminary data.</text>
</comment>
<dbReference type="Gene3D" id="1.20.1540.10">
    <property type="entry name" value="Rhomboid-like"/>
    <property type="match status" value="1"/>
</dbReference>
<feature type="transmembrane region" description="Helical" evidence="8">
    <location>
        <begin position="321"/>
        <end position="344"/>
    </location>
</feature>
<feature type="transmembrane region" description="Helical" evidence="8">
    <location>
        <begin position="274"/>
        <end position="292"/>
    </location>
</feature>
<dbReference type="GO" id="GO:0006508">
    <property type="term" value="P:proteolysis"/>
    <property type="evidence" value="ECO:0007669"/>
    <property type="project" value="UniProtKB-KW"/>
</dbReference>
<dbReference type="InterPro" id="IPR035952">
    <property type="entry name" value="Rhomboid-like_sf"/>
</dbReference>
<dbReference type="InterPro" id="IPR050925">
    <property type="entry name" value="Rhomboid_protease_S54"/>
</dbReference>
<dbReference type="GO" id="GO:0016020">
    <property type="term" value="C:membrane"/>
    <property type="evidence" value="ECO:0007669"/>
    <property type="project" value="UniProtKB-SubCell"/>
</dbReference>
<feature type="domain" description="Peptidase S54 rhomboid" evidence="9">
    <location>
        <begin position="233"/>
        <end position="364"/>
    </location>
</feature>
<accession>A0A2T4UAT0</accession>
<evidence type="ECO:0000256" key="7">
    <source>
        <dbReference type="PROSITE-ProRule" id="PRU00339"/>
    </source>
</evidence>
<dbReference type="SUPFAM" id="SSF144091">
    <property type="entry name" value="Rhomboid-like"/>
    <property type="match status" value="1"/>
</dbReference>
<dbReference type="SUPFAM" id="SSF48452">
    <property type="entry name" value="TPR-like"/>
    <property type="match status" value="1"/>
</dbReference>
<comment type="similarity">
    <text evidence="2">Belongs to the peptidase S54 family.</text>
</comment>
<dbReference type="RefSeq" id="WP_107583035.1">
    <property type="nucleotide sequence ID" value="NZ_PZJJ01000001.1"/>
</dbReference>
<sequence length="532" mass="60646">MEHNYAEIRFWETAYHLAGAEGFQIIHLNEEGCIVWFEDVREKKSSILRLQLKSYDWSNQLRGDINRVYSSAKTVRKKLKLPRANVTNVIMAPYPPVDSYEQFTSRPLPLTAGGKNQMRTILLPLQEMQEQLFPLATEWKLRDMPSYLPDKYLESEEEQELYLRRMKRKVKRLYEDKQEEERSVFMHGTPSFTFALIIAVFAVFLYVEMEGSSTSTLTLIEMGAKFDPLILEGEWWRFFSAMFLHIGFLHLFMNSLALFFLGGAVERIFGSGRFLFVYFVAGFFGSVSSFVFNDNISAGASGAIFGLFGALLYFGTRYRRLFFRTFGVNIVVILIINLVFGFTVPMIDNGAHIGGLVGGFAAAAAAGLPGKKVIRTQPLAGAAAVAGAFILVFAGYSQDVESGQLQVIYYEMGRESVEADNMENAVYYLEEARDMEGESDIPIPEDELNANIYFLLAYAHLQEDNLAEAEENLWKALEIREDFHEAYYNLALVYYEQGEYEEALDLIQEAIAIEETEEYQDLENEIQDEITG</sequence>
<dbReference type="Pfam" id="PF01694">
    <property type="entry name" value="Rhomboid"/>
    <property type="match status" value="1"/>
</dbReference>
<protein>
    <submittedName>
        <fullName evidence="10">Rhomboid family intramembrane serine protease</fullName>
    </submittedName>
</protein>
<dbReference type="InterPro" id="IPR011990">
    <property type="entry name" value="TPR-like_helical_dom_sf"/>
</dbReference>
<evidence type="ECO:0000256" key="6">
    <source>
        <dbReference type="ARBA" id="ARBA00023136"/>
    </source>
</evidence>
<evidence type="ECO:0000313" key="10">
    <source>
        <dbReference type="EMBL" id="PTL40500.1"/>
    </source>
</evidence>
<keyword evidence="5 8" id="KW-1133">Transmembrane helix</keyword>
<feature type="transmembrane region" description="Helical" evidence="8">
    <location>
        <begin position="350"/>
        <end position="367"/>
    </location>
</feature>
<comment type="subcellular location">
    <subcellularLocation>
        <location evidence="1">Membrane</location>
        <topology evidence="1">Multi-pass membrane protein</topology>
    </subcellularLocation>
</comment>
<keyword evidence="7" id="KW-0802">TPR repeat</keyword>
<organism evidence="10 11">
    <name type="scientific">Alkalicoccus saliphilus</name>
    <dbReference type="NCBI Taxonomy" id="200989"/>
    <lineage>
        <taxon>Bacteria</taxon>
        <taxon>Bacillati</taxon>
        <taxon>Bacillota</taxon>
        <taxon>Bacilli</taxon>
        <taxon>Bacillales</taxon>
        <taxon>Bacillaceae</taxon>
        <taxon>Alkalicoccus</taxon>
    </lineage>
</organism>
<dbReference type="PROSITE" id="PS50293">
    <property type="entry name" value="TPR_REGION"/>
    <property type="match status" value="1"/>
</dbReference>
<dbReference type="Gene3D" id="1.25.40.10">
    <property type="entry name" value="Tetratricopeptide repeat domain"/>
    <property type="match status" value="1"/>
</dbReference>
<gene>
    <name evidence="10" type="ORF">C6Y45_00910</name>
</gene>
<dbReference type="Pfam" id="PF00515">
    <property type="entry name" value="TPR_1"/>
    <property type="match status" value="1"/>
</dbReference>
<proteinExistence type="inferred from homology"/>
<keyword evidence="11" id="KW-1185">Reference proteome</keyword>